<gene>
    <name evidence="1" type="ORF">OMO38_12410</name>
</gene>
<proteinExistence type="predicted"/>
<dbReference type="RefSeq" id="WP_264750497.1">
    <property type="nucleotide sequence ID" value="NZ_JAPDHW010000008.1"/>
</dbReference>
<name>A0ABT3HZY7_9FLAO</name>
<evidence type="ECO:0000313" key="2">
    <source>
        <dbReference type="Proteomes" id="UP001163731"/>
    </source>
</evidence>
<evidence type="ECO:0000313" key="1">
    <source>
        <dbReference type="EMBL" id="MCW3169323.1"/>
    </source>
</evidence>
<dbReference type="Proteomes" id="UP001163731">
    <property type="component" value="Unassembled WGS sequence"/>
</dbReference>
<sequence>MLSKVLDKSLNLGFNFKKEINKFPEITLDFQNKNQMLKNFSFLTVFLYSFCYTQQQIQVLDAETQKPVPYAKLILRGKDYYRNTEENGETSLEQGEEILEIESFGFENLKVEKNQEIYLLKPKFVDIDEVKIAKSKSSKTFRIGKVTKENTFYGVNNTIWMVAKKMKNHVSEEPLFVQSLKFYSRLYSKKSATIKVNIYYNENDIPGELYKSVIVTCFKNKKITEYIFPKSFLLPKEGIIVGFEWILNQENSYQKTMMMNGEKKEIIAHDPMIGSIKETPKNIIFGNLSDGGWKFVNGSNNINRSSGNLGIELKLTN</sequence>
<protein>
    <recommendedName>
        <fullName evidence="3">TonB-dependent receptor</fullName>
    </recommendedName>
</protein>
<reference evidence="1" key="1">
    <citation type="submission" date="2022-10" db="EMBL/GenBank/DDBJ databases">
        <title>Chryseobacterium babae sp. nov. isolated from the gut of the beetle Oryctes rhinoceros, and Chryseobacterium kimseyorum sp. nov., isolated from a stick insect rearing cage.</title>
        <authorList>
            <person name="Shelomi M."/>
            <person name="Han C.-J."/>
            <person name="Chen W.-M."/>
            <person name="Chen H.-K."/>
            <person name="Liaw S.-J."/>
            <person name="Muhle E."/>
            <person name="Clermont D."/>
        </authorList>
    </citation>
    <scope>NUCLEOTIDE SEQUENCE</scope>
    <source>
        <strain evidence="1">09-1422</strain>
    </source>
</reference>
<evidence type="ECO:0008006" key="3">
    <source>
        <dbReference type="Google" id="ProtNLM"/>
    </source>
</evidence>
<accession>A0ABT3HZY7</accession>
<comment type="caution">
    <text evidence="1">The sequence shown here is derived from an EMBL/GenBank/DDBJ whole genome shotgun (WGS) entry which is preliminary data.</text>
</comment>
<keyword evidence="2" id="KW-1185">Reference proteome</keyword>
<dbReference type="EMBL" id="JAPDHW010000008">
    <property type="protein sequence ID" value="MCW3169323.1"/>
    <property type="molecule type" value="Genomic_DNA"/>
</dbReference>
<organism evidence="1 2">
    <name type="scientific">Chryseobacterium kimseyorum</name>
    <dbReference type="NCBI Taxonomy" id="2984028"/>
    <lineage>
        <taxon>Bacteria</taxon>
        <taxon>Pseudomonadati</taxon>
        <taxon>Bacteroidota</taxon>
        <taxon>Flavobacteriia</taxon>
        <taxon>Flavobacteriales</taxon>
        <taxon>Weeksellaceae</taxon>
        <taxon>Chryseobacterium group</taxon>
        <taxon>Chryseobacterium</taxon>
    </lineage>
</organism>